<dbReference type="SUPFAM" id="SSF52540">
    <property type="entry name" value="P-loop containing nucleoside triphosphate hydrolases"/>
    <property type="match status" value="1"/>
</dbReference>
<dbReference type="PANTHER" id="PTHR24115:SF600">
    <property type="entry name" value="KINESIN-LIKE PROTEIN KIF23"/>
    <property type="match status" value="1"/>
</dbReference>
<dbReference type="PROSITE" id="PS50067">
    <property type="entry name" value="KINESIN_MOTOR_2"/>
    <property type="match status" value="1"/>
</dbReference>
<dbReference type="InterPro" id="IPR019821">
    <property type="entry name" value="Kinesin_motor_CS"/>
</dbReference>
<dbReference type="Pfam" id="PF00225">
    <property type="entry name" value="Kinesin"/>
    <property type="match status" value="1"/>
</dbReference>
<dbReference type="Gene3D" id="3.40.850.10">
    <property type="entry name" value="Kinesin motor domain"/>
    <property type="match status" value="1"/>
</dbReference>
<keyword evidence="3 5" id="KW-0067">ATP-binding</keyword>
<dbReference type="Pfam" id="PF16540">
    <property type="entry name" value="MKLP1_Arf_bdg"/>
    <property type="match status" value="1"/>
</dbReference>
<dbReference type="InterPro" id="IPR036961">
    <property type="entry name" value="Kinesin_motor_dom_sf"/>
</dbReference>
<evidence type="ECO:0000313" key="9">
    <source>
        <dbReference type="Proteomes" id="UP000038045"/>
    </source>
</evidence>
<accession>A0A0N4ZFA1</accession>
<dbReference type="InterPro" id="IPR001752">
    <property type="entry name" value="Kinesin_motor_dom"/>
</dbReference>
<keyword evidence="4" id="KW-0206">Cytoskeleton</keyword>
<evidence type="ECO:0000256" key="3">
    <source>
        <dbReference type="ARBA" id="ARBA00022840"/>
    </source>
</evidence>
<keyword evidence="6" id="KW-0493">Microtubule</keyword>
<dbReference type="GO" id="GO:0016887">
    <property type="term" value="F:ATP hydrolysis activity"/>
    <property type="evidence" value="ECO:0007669"/>
    <property type="project" value="TreeGrafter"/>
</dbReference>
<evidence type="ECO:0000256" key="7">
    <source>
        <dbReference type="SAM" id="Coils"/>
    </source>
</evidence>
<dbReference type="GO" id="GO:0003777">
    <property type="term" value="F:microtubule motor activity"/>
    <property type="evidence" value="ECO:0007669"/>
    <property type="project" value="InterPro"/>
</dbReference>
<dbReference type="Gene3D" id="2.60.40.4330">
    <property type="entry name" value="Kinesin-like protein Kif23, Arf6-interacting domain"/>
    <property type="match status" value="1"/>
</dbReference>
<comment type="similarity">
    <text evidence="5 6">Belongs to the TRAFAC class myosin-kinesin ATPase superfamily. Kinesin family.</text>
</comment>
<dbReference type="InterPro" id="IPR027640">
    <property type="entry name" value="Kinesin-like_fam"/>
</dbReference>
<dbReference type="GO" id="GO:0005871">
    <property type="term" value="C:kinesin complex"/>
    <property type="evidence" value="ECO:0007669"/>
    <property type="project" value="TreeGrafter"/>
</dbReference>
<dbReference type="GO" id="GO:0005634">
    <property type="term" value="C:nucleus"/>
    <property type="evidence" value="ECO:0007669"/>
    <property type="project" value="TreeGrafter"/>
</dbReference>
<keyword evidence="5 6" id="KW-0505">Motor protein</keyword>
<evidence type="ECO:0000313" key="10">
    <source>
        <dbReference type="WBParaSite" id="PTRK_0000643200.1"/>
    </source>
</evidence>
<dbReference type="GO" id="GO:0007018">
    <property type="term" value="P:microtubule-based movement"/>
    <property type="evidence" value="ECO:0007669"/>
    <property type="project" value="InterPro"/>
</dbReference>
<dbReference type="AlphaFoldDB" id="A0A0N4ZFA1"/>
<feature type="coiled-coil region" evidence="7">
    <location>
        <begin position="492"/>
        <end position="526"/>
    </location>
</feature>
<evidence type="ECO:0000256" key="5">
    <source>
        <dbReference type="PROSITE-ProRule" id="PRU00283"/>
    </source>
</evidence>
<evidence type="ECO:0000259" key="8">
    <source>
        <dbReference type="PROSITE" id="PS50067"/>
    </source>
</evidence>
<dbReference type="PANTHER" id="PTHR24115">
    <property type="entry name" value="KINESIN-RELATED"/>
    <property type="match status" value="1"/>
</dbReference>
<keyword evidence="9" id="KW-1185">Reference proteome</keyword>
<dbReference type="Proteomes" id="UP000038045">
    <property type="component" value="Unplaced"/>
</dbReference>
<dbReference type="PROSITE" id="PS00411">
    <property type="entry name" value="KINESIN_MOTOR_1"/>
    <property type="match status" value="1"/>
</dbReference>
<dbReference type="GO" id="GO:0005874">
    <property type="term" value="C:microtubule"/>
    <property type="evidence" value="ECO:0007669"/>
    <property type="project" value="UniProtKB-KW"/>
</dbReference>
<dbReference type="SMART" id="SM00129">
    <property type="entry name" value="KISc"/>
    <property type="match status" value="1"/>
</dbReference>
<dbReference type="GO" id="GO:0008017">
    <property type="term" value="F:microtubule binding"/>
    <property type="evidence" value="ECO:0007669"/>
    <property type="project" value="InterPro"/>
</dbReference>
<dbReference type="WBParaSite" id="PTRK_0000643200.1">
    <property type="protein sequence ID" value="PTRK_0000643200.1"/>
    <property type="gene ID" value="PTRK_0000643200"/>
</dbReference>
<dbReference type="PRINTS" id="PR00380">
    <property type="entry name" value="KINESINHEAVY"/>
</dbReference>
<protein>
    <recommendedName>
        <fullName evidence="6">Kinesin-like protein</fullName>
    </recommendedName>
</protein>
<dbReference type="InterPro" id="IPR032384">
    <property type="entry name" value="Kif23_Arf-bd"/>
</dbReference>
<dbReference type="GO" id="GO:0051256">
    <property type="term" value="P:mitotic spindle midzone assembly"/>
    <property type="evidence" value="ECO:0007669"/>
    <property type="project" value="TreeGrafter"/>
</dbReference>
<sequence>MSDSLEVLCRLKPCSELEPCIVPIDDQHIKVIPPRGYDRRGIIPNEAVYKFGAIFDDAASQKDVFNRSTIDLIRGVLNGVDGLLFTYGVTGSGKTFTMTGNDRNTGILPRTMDVIFNSLVNPVDKCIFYPTTLNRFGVRSDKEASYERRSQPFVEIPSSNREYESSVIRNVPNSMASSVFVSYVEIYNEYCYDLFDENLTTGNRLNMTKEVRAGSNNAAYVDGLTEIEVRSTDEVLMHYEKSQERRKIAETRLNHQSSRSHSIFQIKIVMAPYDGKSNHPVQDENKVLVSQLVLVDLAGSERTSRTKNTGERLVEASKINNSLLSLRQCFEKLREKQKTPKQPSIISYRDSKLTHLFKKYFLGGGIIKMIICIDPKSDNYEENNIVLGFAELSQNVNIELTNIPKIPSEDCLPFPRREVLNWYRDMEDKVNTAPVQIELFSPPPKRICLDDSFETNLSKIENVIEHYKKGTVKKRKLVDLFSDKRRTYTDELMILCCEVDLSRNKIDRLENENNELLHRLEVSHKQLLSANRKIDALNKRLFEYEEGDRNRYEAEMNLRKKNATVERDLERKNRDFRIVRQICDDVGVHGIAGPSVASLASKFDAEAWECTTRTPIGQKPVIKEDIQTLSGQKQGKRNGYVNPRYYRRSKSATGRILDHQPVNKIPTEGIFQPRLPRNNVKKTTAPSSRDVHKSGAYILTHQDVDCEGNISTKLIKGECIPTSGGGRYVKFEDIENLQYQSPNA</sequence>
<feature type="binding site" evidence="5">
    <location>
        <begin position="88"/>
        <end position="95"/>
    </location>
    <ligand>
        <name>ATP</name>
        <dbReference type="ChEBI" id="CHEBI:30616"/>
    </ligand>
</feature>
<dbReference type="GO" id="GO:0005524">
    <property type="term" value="F:ATP binding"/>
    <property type="evidence" value="ECO:0007669"/>
    <property type="project" value="UniProtKB-UniRule"/>
</dbReference>
<name>A0A0N4ZFA1_PARTI</name>
<keyword evidence="7" id="KW-0175">Coiled coil</keyword>
<keyword evidence="4" id="KW-0963">Cytoplasm</keyword>
<evidence type="ECO:0000256" key="2">
    <source>
        <dbReference type="ARBA" id="ARBA00022741"/>
    </source>
</evidence>
<organism evidence="9 10">
    <name type="scientific">Parastrongyloides trichosuri</name>
    <name type="common">Possum-specific nematode worm</name>
    <dbReference type="NCBI Taxonomy" id="131310"/>
    <lineage>
        <taxon>Eukaryota</taxon>
        <taxon>Metazoa</taxon>
        <taxon>Ecdysozoa</taxon>
        <taxon>Nematoda</taxon>
        <taxon>Chromadorea</taxon>
        <taxon>Rhabditida</taxon>
        <taxon>Tylenchina</taxon>
        <taxon>Panagrolaimomorpha</taxon>
        <taxon>Strongyloidoidea</taxon>
        <taxon>Strongyloididae</taxon>
        <taxon>Parastrongyloides</taxon>
    </lineage>
</organism>
<keyword evidence="2 5" id="KW-0547">Nucleotide-binding</keyword>
<evidence type="ECO:0000256" key="4">
    <source>
        <dbReference type="ARBA" id="ARBA00023212"/>
    </source>
</evidence>
<evidence type="ECO:0000256" key="1">
    <source>
        <dbReference type="ARBA" id="ARBA00004245"/>
    </source>
</evidence>
<dbReference type="InterPro" id="IPR027417">
    <property type="entry name" value="P-loop_NTPase"/>
</dbReference>
<comment type="subcellular location">
    <subcellularLocation>
        <location evidence="1">Cytoplasm</location>
        <location evidence="1">Cytoskeleton</location>
    </subcellularLocation>
</comment>
<dbReference type="STRING" id="131310.A0A0N4ZFA1"/>
<evidence type="ECO:0000256" key="6">
    <source>
        <dbReference type="RuleBase" id="RU000394"/>
    </source>
</evidence>
<dbReference type="InterPro" id="IPR038105">
    <property type="entry name" value="Kif23_Arf-bd_sf"/>
</dbReference>
<reference evidence="10" key="1">
    <citation type="submission" date="2017-02" db="UniProtKB">
        <authorList>
            <consortium name="WormBaseParasite"/>
        </authorList>
    </citation>
    <scope>IDENTIFICATION</scope>
</reference>
<proteinExistence type="inferred from homology"/>
<feature type="domain" description="Kinesin motor" evidence="8">
    <location>
        <begin position="4"/>
        <end position="396"/>
    </location>
</feature>